<name>A0A3P1T6X1_9ACTN</name>
<dbReference type="RefSeq" id="WP_124844420.1">
    <property type="nucleotide sequence ID" value="NZ_RQZG01000007.1"/>
</dbReference>
<dbReference type="EMBL" id="RQZG01000007">
    <property type="protein sequence ID" value="RRD05134.1"/>
    <property type="molecule type" value="Genomic_DNA"/>
</dbReference>
<gene>
    <name evidence="1" type="ORF">EII34_07250</name>
</gene>
<comment type="caution">
    <text evidence="1">The sequence shown here is derived from an EMBL/GenBank/DDBJ whole genome shotgun (WGS) entry which is preliminary data.</text>
</comment>
<evidence type="ECO:0000313" key="1">
    <source>
        <dbReference type="EMBL" id="RRD05134.1"/>
    </source>
</evidence>
<accession>A0A3P1T6X1</accession>
<dbReference type="AlphaFoldDB" id="A0A3P1T6X1"/>
<dbReference type="OrthoDB" id="3733423at2"/>
<reference evidence="1 2" key="1">
    <citation type="submission" date="2018-11" db="EMBL/GenBank/DDBJ databases">
        <title>Genomes From Bacteria Associated with the Canine Oral Cavity: a Test Case for Automated Genome-Based Taxonomic Assignment.</title>
        <authorList>
            <person name="Coil D.A."/>
            <person name="Jospin G."/>
            <person name="Darling A.E."/>
            <person name="Wallis C."/>
            <person name="Davis I.J."/>
            <person name="Harris S."/>
            <person name="Eisen J.A."/>
            <person name="Holcombe L.J."/>
            <person name="O'Flynn C."/>
        </authorList>
    </citation>
    <scope>NUCLEOTIDE SEQUENCE [LARGE SCALE GENOMIC DNA]</scope>
    <source>
        <strain evidence="1 2">OH887_COT-365</strain>
    </source>
</reference>
<proteinExistence type="predicted"/>
<organism evidence="1 2">
    <name type="scientific">Arachnia propionica</name>
    <dbReference type="NCBI Taxonomy" id="1750"/>
    <lineage>
        <taxon>Bacteria</taxon>
        <taxon>Bacillati</taxon>
        <taxon>Actinomycetota</taxon>
        <taxon>Actinomycetes</taxon>
        <taxon>Propionibacteriales</taxon>
        <taxon>Propionibacteriaceae</taxon>
        <taxon>Arachnia</taxon>
    </lineage>
</organism>
<evidence type="ECO:0000313" key="2">
    <source>
        <dbReference type="Proteomes" id="UP000280819"/>
    </source>
</evidence>
<dbReference type="Proteomes" id="UP000280819">
    <property type="component" value="Unassembled WGS sequence"/>
</dbReference>
<sequence>MVEAVLLARALTGEELPVTSTEPTGLVAELVALGWDPARIGEVRAARRRERLPWPFPVDHHEVREVGFARFDARLAELRQRLGVDAEVRLTHVSDRPLNADERRLVAERPPHWG</sequence>
<protein>
    <submittedName>
        <fullName evidence="1">Uncharacterized protein</fullName>
    </submittedName>
</protein>